<gene>
    <name evidence="3" type="ORF">HQM25_13900</name>
</gene>
<dbReference type="RefSeq" id="WP_172990773.1">
    <property type="nucleotide sequence ID" value="NZ_CP054038.1"/>
</dbReference>
<organism evidence="3 4">
    <name type="scientific">Microbacterium hominis</name>
    <dbReference type="NCBI Taxonomy" id="162426"/>
    <lineage>
        <taxon>Bacteria</taxon>
        <taxon>Bacillati</taxon>
        <taxon>Actinomycetota</taxon>
        <taxon>Actinomycetes</taxon>
        <taxon>Micrococcales</taxon>
        <taxon>Microbacteriaceae</taxon>
        <taxon>Microbacterium</taxon>
    </lineage>
</organism>
<evidence type="ECO:0000256" key="2">
    <source>
        <dbReference type="SAM" id="Phobius"/>
    </source>
</evidence>
<dbReference type="Pfam" id="PF13196">
    <property type="entry name" value="DUF4012"/>
    <property type="match status" value="1"/>
</dbReference>
<evidence type="ECO:0000313" key="3">
    <source>
        <dbReference type="EMBL" id="QKJ20345.1"/>
    </source>
</evidence>
<dbReference type="Proteomes" id="UP000502498">
    <property type="component" value="Chromosome"/>
</dbReference>
<protein>
    <submittedName>
        <fullName evidence="3">DUF4012 domain-containing protein</fullName>
    </submittedName>
</protein>
<keyword evidence="2" id="KW-1133">Transmembrane helix</keyword>
<reference evidence="3 4" key="1">
    <citation type="submission" date="2020-05" db="EMBL/GenBank/DDBJ databases">
        <title>Strain PA2F3 complete genome.</title>
        <authorList>
            <person name="Kim Y.-S."/>
            <person name="Kim S.-J."/>
            <person name="Jung H.-k."/>
            <person name="Kim S.-E."/>
            <person name="Kim K.-H."/>
        </authorList>
    </citation>
    <scope>NUCLEOTIDE SEQUENCE [LARGE SCALE GENOMIC DNA]</scope>
    <source>
        <strain evidence="3 4">PA2F3</strain>
    </source>
</reference>
<dbReference type="InterPro" id="IPR025101">
    <property type="entry name" value="DUF4012"/>
</dbReference>
<evidence type="ECO:0000256" key="1">
    <source>
        <dbReference type="SAM" id="MobiDB-lite"/>
    </source>
</evidence>
<accession>A0A7D4U5U5</accession>
<name>A0A7D4U5U5_9MICO</name>
<dbReference type="AlphaFoldDB" id="A0A7D4U5U5"/>
<dbReference type="EMBL" id="CP054038">
    <property type="protein sequence ID" value="QKJ20345.1"/>
    <property type="molecule type" value="Genomic_DNA"/>
</dbReference>
<keyword evidence="2" id="KW-0472">Membrane</keyword>
<sequence>MSSKQPAGRYRIGRAGNHAPAPQRRRRWPWVVGAGLAFVLLIGGVGAIFGMQALTVRDNLLEAKDKLTSVPSLATKGDQAQIETVANEVLALTTESDAIVQGPLWDLAAAVPGVGVNIAAVKSATEATHILVRDAMPPALQLLGTVQLDKLKVKGGGLNLEPFRGAIGIMPAVTAAFADAEAHVSSIDRSALMPVVDDALGQLLDVMTQAGPALGLVDKYLPTLLQLAGSDEPRTYIVLFQNNAEIRATGGNAATSAVISVDNGKIEMRDDEQSEDFHTAGVKGWLDYEMPDTTLAMYEWDFAKYAQNYSRTPDYPTTAAMFRSLWQTTNDSDVDGVISIDPVVLSYMLEATGPIELDDGSEINADNAVQLLLSDSYERFGTNGKAADAYFNDVAASVFSAVSSGDWDPGTMIEQLMKAAEEQRIYMWFSRDGEQALSDEFHLDGALTTDNTESTQVGVWVNNASYSKLEYYLTTSLDVSCDPTARTVTSTLTMTSSVPGWDLSEYTLAWRNPSLGVPRTDMLLDVVSYAVPGGTLVSSPETGDFASWTRTGSEAGRDGKSISVIVPMGETKSVSFTSTLPEGELGPLQTRFSPTVTQTPVTVADSCSSLFPEEAAPAAAEAAS</sequence>
<proteinExistence type="predicted"/>
<feature type="region of interest" description="Disordered" evidence="1">
    <location>
        <begin position="1"/>
        <end position="24"/>
    </location>
</feature>
<feature type="transmembrane region" description="Helical" evidence="2">
    <location>
        <begin position="30"/>
        <end position="51"/>
    </location>
</feature>
<keyword evidence="2" id="KW-0812">Transmembrane</keyword>
<evidence type="ECO:0000313" key="4">
    <source>
        <dbReference type="Proteomes" id="UP000502498"/>
    </source>
</evidence>